<evidence type="ECO:0000256" key="4">
    <source>
        <dbReference type="ARBA" id="ARBA00023163"/>
    </source>
</evidence>
<accession>A0ABU6CE15</accession>
<dbReference type="Proteomes" id="UP001352223">
    <property type="component" value="Unassembled WGS sequence"/>
</dbReference>
<dbReference type="PRINTS" id="PR00039">
    <property type="entry name" value="HTHLYSR"/>
</dbReference>
<name>A0ABU6CE15_9ACTN</name>
<dbReference type="PROSITE" id="PS50931">
    <property type="entry name" value="HTH_LYSR"/>
    <property type="match status" value="1"/>
</dbReference>
<dbReference type="Pfam" id="PF03466">
    <property type="entry name" value="LysR_substrate"/>
    <property type="match status" value="1"/>
</dbReference>
<evidence type="ECO:0000313" key="7">
    <source>
        <dbReference type="Proteomes" id="UP001352223"/>
    </source>
</evidence>
<feature type="domain" description="HTH lysR-type" evidence="5">
    <location>
        <begin position="1"/>
        <end position="58"/>
    </location>
</feature>
<dbReference type="RefSeq" id="WP_324770576.1">
    <property type="nucleotide sequence ID" value="NZ_BAAATS010000005.1"/>
</dbReference>
<proteinExistence type="inferred from homology"/>
<keyword evidence="2" id="KW-0805">Transcription regulation</keyword>
<dbReference type="EMBL" id="JAOZYB010000190">
    <property type="protein sequence ID" value="MEB3962938.1"/>
    <property type="molecule type" value="Genomic_DNA"/>
</dbReference>
<dbReference type="Pfam" id="PF00126">
    <property type="entry name" value="HTH_1"/>
    <property type="match status" value="1"/>
</dbReference>
<keyword evidence="3" id="KW-0238">DNA-binding</keyword>
<dbReference type="PANTHER" id="PTHR30419">
    <property type="entry name" value="HTH-TYPE TRANSCRIPTIONAL REGULATOR YBHD"/>
    <property type="match status" value="1"/>
</dbReference>
<evidence type="ECO:0000256" key="2">
    <source>
        <dbReference type="ARBA" id="ARBA00023015"/>
    </source>
</evidence>
<dbReference type="InterPro" id="IPR036390">
    <property type="entry name" value="WH_DNA-bd_sf"/>
</dbReference>
<evidence type="ECO:0000256" key="1">
    <source>
        <dbReference type="ARBA" id="ARBA00009437"/>
    </source>
</evidence>
<evidence type="ECO:0000313" key="6">
    <source>
        <dbReference type="EMBL" id="MEB3962938.1"/>
    </source>
</evidence>
<dbReference type="InterPro" id="IPR036388">
    <property type="entry name" value="WH-like_DNA-bd_sf"/>
</dbReference>
<evidence type="ECO:0000256" key="3">
    <source>
        <dbReference type="ARBA" id="ARBA00023125"/>
    </source>
</evidence>
<keyword evidence="4" id="KW-0804">Transcription</keyword>
<evidence type="ECO:0000259" key="5">
    <source>
        <dbReference type="PROSITE" id="PS50931"/>
    </source>
</evidence>
<dbReference type="PANTHER" id="PTHR30419:SF31">
    <property type="entry name" value="BLR3139 PROTEIN"/>
    <property type="match status" value="1"/>
</dbReference>
<reference evidence="6 7" key="1">
    <citation type="submission" date="2022-10" db="EMBL/GenBank/DDBJ databases">
        <authorList>
            <person name="Xie J."/>
            <person name="Shen N."/>
        </authorList>
    </citation>
    <scope>NUCLEOTIDE SEQUENCE [LARGE SCALE GENOMIC DNA]</scope>
    <source>
        <strain evidence="6 7">DSM 41681</strain>
    </source>
</reference>
<dbReference type="Gene3D" id="1.10.10.10">
    <property type="entry name" value="Winged helix-like DNA-binding domain superfamily/Winged helix DNA-binding domain"/>
    <property type="match status" value="1"/>
</dbReference>
<dbReference type="InterPro" id="IPR005119">
    <property type="entry name" value="LysR_subst-bd"/>
</dbReference>
<protein>
    <submittedName>
        <fullName evidence="6">LysR family transcriptional regulator</fullName>
    </submittedName>
</protein>
<organism evidence="6 7">
    <name type="scientific">Streptomyces kunmingensis</name>
    <dbReference type="NCBI Taxonomy" id="68225"/>
    <lineage>
        <taxon>Bacteria</taxon>
        <taxon>Bacillati</taxon>
        <taxon>Actinomycetota</taxon>
        <taxon>Actinomycetes</taxon>
        <taxon>Kitasatosporales</taxon>
        <taxon>Streptomycetaceae</taxon>
        <taxon>Streptomyces</taxon>
    </lineage>
</organism>
<sequence length="297" mass="31742">MELRHLEYFVAVAEEQNFTRAAARLHIVQSAVSAAVKALERELDARLLDRNSKRVLLTDAGRALLPRARIALDAARDAADAVAEVRGGLRGTLRLGTLTSIRLIDLPALLGEFHRRHPEVQLQISVSPTGSQGHLEALTERRLDLAFVSHPGPRPPGIELLPLTGSTLYLVVPPAHPFAGRSDVGIGELSGLRFIDCPVGYGNRAVADRAFAAAGVPRHVTIEITDIATSADYVRAGLGIALLPRFLADTTHGLAVIPVTGADLHWPLSLAAVADRTKSAAARALTDLLREFVPPPG</sequence>
<dbReference type="InterPro" id="IPR000847">
    <property type="entry name" value="LysR_HTH_N"/>
</dbReference>
<dbReference type="InterPro" id="IPR050950">
    <property type="entry name" value="HTH-type_LysR_regulators"/>
</dbReference>
<comment type="caution">
    <text evidence="6">The sequence shown here is derived from an EMBL/GenBank/DDBJ whole genome shotgun (WGS) entry which is preliminary data.</text>
</comment>
<comment type="similarity">
    <text evidence="1">Belongs to the LysR transcriptional regulatory family.</text>
</comment>
<dbReference type="SUPFAM" id="SSF46785">
    <property type="entry name" value="Winged helix' DNA-binding domain"/>
    <property type="match status" value="1"/>
</dbReference>
<dbReference type="Gene3D" id="3.40.190.290">
    <property type="match status" value="1"/>
</dbReference>
<keyword evidence="7" id="KW-1185">Reference proteome</keyword>
<gene>
    <name evidence="6" type="ORF">OKJ48_22185</name>
</gene>
<dbReference type="SUPFAM" id="SSF53850">
    <property type="entry name" value="Periplasmic binding protein-like II"/>
    <property type="match status" value="1"/>
</dbReference>